<accession>A0ACC1B348</accession>
<reference evidence="2" key="1">
    <citation type="journal article" date="2023" name="G3 (Bethesda)">
        <title>Genome assembly and association tests identify interacting loci associated with vigor, precocity, and sex in interspecific pistachio rootstocks.</title>
        <authorList>
            <person name="Palmer W."/>
            <person name="Jacygrad E."/>
            <person name="Sagayaradj S."/>
            <person name="Cavanaugh K."/>
            <person name="Han R."/>
            <person name="Bertier L."/>
            <person name="Beede B."/>
            <person name="Kafkas S."/>
            <person name="Golino D."/>
            <person name="Preece J."/>
            <person name="Michelmore R."/>
        </authorList>
    </citation>
    <scope>NUCLEOTIDE SEQUENCE [LARGE SCALE GENOMIC DNA]</scope>
</reference>
<evidence type="ECO:0000313" key="1">
    <source>
        <dbReference type="EMBL" id="KAJ0093290.1"/>
    </source>
</evidence>
<evidence type="ECO:0000313" key="2">
    <source>
        <dbReference type="Proteomes" id="UP001164250"/>
    </source>
</evidence>
<protein>
    <submittedName>
        <fullName evidence="1">Uncharacterized protein</fullName>
    </submittedName>
</protein>
<gene>
    <name evidence="1" type="ORF">Patl1_25766</name>
</gene>
<name>A0ACC1B348_9ROSI</name>
<organism evidence="1 2">
    <name type="scientific">Pistacia atlantica</name>
    <dbReference type="NCBI Taxonomy" id="434234"/>
    <lineage>
        <taxon>Eukaryota</taxon>
        <taxon>Viridiplantae</taxon>
        <taxon>Streptophyta</taxon>
        <taxon>Embryophyta</taxon>
        <taxon>Tracheophyta</taxon>
        <taxon>Spermatophyta</taxon>
        <taxon>Magnoliopsida</taxon>
        <taxon>eudicotyledons</taxon>
        <taxon>Gunneridae</taxon>
        <taxon>Pentapetalae</taxon>
        <taxon>rosids</taxon>
        <taxon>malvids</taxon>
        <taxon>Sapindales</taxon>
        <taxon>Anacardiaceae</taxon>
        <taxon>Pistacia</taxon>
    </lineage>
</organism>
<comment type="caution">
    <text evidence="1">The sequence shown here is derived from an EMBL/GenBank/DDBJ whole genome shotgun (WGS) entry which is preliminary data.</text>
</comment>
<keyword evidence="2" id="KW-1185">Reference proteome</keyword>
<dbReference type="Proteomes" id="UP001164250">
    <property type="component" value="Chromosome 7"/>
</dbReference>
<proteinExistence type="predicted"/>
<sequence length="86" mass="9946">MSPLAIGRWQQFGFGFCGDWFSFYAVMGGVFHGYWQIESVWFLIFPFTYRELLLNLFVVGLGFHFSLAVVAEFVCGWVGFSRFTCC</sequence>
<dbReference type="EMBL" id="CM047903">
    <property type="protein sequence ID" value="KAJ0093290.1"/>
    <property type="molecule type" value="Genomic_DNA"/>
</dbReference>